<feature type="compositionally biased region" description="Acidic residues" evidence="1">
    <location>
        <begin position="621"/>
        <end position="630"/>
    </location>
</feature>
<feature type="compositionally biased region" description="Low complexity" evidence="1">
    <location>
        <begin position="404"/>
        <end position="413"/>
    </location>
</feature>
<feature type="compositionally biased region" description="Low complexity" evidence="1">
    <location>
        <begin position="706"/>
        <end position="749"/>
    </location>
</feature>
<feature type="compositionally biased region" description="Low complexity" evidence="1">
    <location>
        <begin position="887"/>
        <end position="910"/>
    </location>
</feature>
<feature type="compositionally biased region" description="Gly residues" evidence="1">
    <location>
        <begin position="458"/>
        <end position="469"/>
    </location>
</feature>
<dbReference type="PANTHER" id="PTHR47204:SF1">
    <property type="entry name" value="RIBONUCLEASE H2 SUBUNIT C"/>
    <property type="match status" value="1"/>
</dbReference>
<organism evidence="2 3">
    <name type="scientific">Tilletia controversa</name>
    <name type="common">dwarf bunt fungus</name>
    <dbReference type="NCBI Taxonomy" id="13291"/>
    <lineage>
        <taxon>Eukaryota</taxon>
        <taxon>Fungi</taxon>
        <taxon>Dikarya</taxon>
        <taxon>Basidiomycota</taxon>
        <taxon>Ustilaginomycotina</taxon>
        <taxon>Exobasidiomycetes</taxon>
        <taxon>Tilletiales</taxon>
        <taxon>Tilletiaceae</taxon>
        <taxon>Tilletia</taxon>
    </lineage>
</organism>
<feature type="compositionally biased region" description="Polar residues" evidence="1">
    <location>
        <begin position="632"/>
        <end position="642"/>
    </location>
</feature>
<feature type="region of interest" description="Disordered" evidence="1">
    <location>
        <begin position="1051"/>
        <end position="1087"/>
    </location>
</feature>
<feature type="region of interest" description="Disordered" evidence="1">
    <location>
        <begin position="393"/>
        <end position="994"/>
    </location>
</feature>
<dbReference type="GO" id="GO:0032299">
    <property type="term" value="C:ribonuclease H2 complex"/>
    <property type="evidence" value="ECO:0007669"/>
    <property type="project" value="InterPro"/>
</dbReference>
<feature type="compositionally biased region" description="Basic residues" evidence="1">
    <location>
        <begin position="248"/>
        <end position="258"/>
    </location>
</feature>
<sequence>MAEQSSSMSDELAPVLVAPAASTRFPALVAHLMPFHIDYDGPAPVNSFLVFDVQHSTDSHQPVLTSAFRGRKLYGYPLQLPIGWSAAVVLKPTPAEKETAYTRKQRAIAQSRNAEERERRKNERLEVKRAELEEKRAQVKQDRQQARTARQAEKAAEREEKRLARIAVKAEASSSRAKGESGASDANLEQDGFEEEDEEEDEDDEDLLDDLRYLPGAIDDSADEYNPVGMSVGGVQEIEEDEEEEGRAKKKARPRPRAKLAGAGGPRSALSTGGLTASLSSENPHGLQPPPPPHQSLSAISRFQQAVVANAPPSFSMDDDDDDEDEQEGNGADGYAAQDPTALDPASNANDMILPSDHQRERGDILDHNIVAIHATVDVEMDALAIAAARAAQTAADNEELRAAADQSAQEADALGEEDYGLPPAETSSAAAVRELPGTPGEDDVEEEGTASTSAYFGRGGGSLVGGGLFDALRRKPSQGSAGPSSAPAPAPAPATAAPRTGRSTIAIPVPSSSSTSPFAGLTTRSSPRRPDRAGPSAQQPSAVAGSPESVRVSSRLQGKKSEESLADSAPRRQEGTKRGARVGTQSGPAVTAEAAAIVIPGSDDEDGGDAAAATGLGAESEAEAEEEASENQSPTRRSSRLQSHESPVKKEAKTTKKAKDTVVYGTGEAAAAARRAREVELSRRKSGRTAALPTRFKDDAVEFPTSASSKSLRSAAASSSSKSGSGTLKRAASSGSLASKAASQGASAMRQWLSGGGAKTAGGGGGGSKKAGSSPSKRGAAARGEVDEEDEEEEVVVRSSAKRRASSASLRRSSTRKVQRGGDDDEEEEEEEEDKEDEEEQDWEKESPSQRSKRLSAASLEVVVHTSDRALLEKETKAGGWRRSESVSPRKAASSSKATTSKAAAAATPQPRPRQRVVTAVTSSGRVAVRPARFSPEPEPVPRKSAKRAVVTGPKRGEEEEEEDSSEDDDEGDDGEDELGVRGAGAGTGAAKTKYRKRVWTKRWTFEERMDVMLGETHVSNSGSHTRVTRGHNNSDVLEGVVKLRVAGRLSTANPHPSPPASASASASSSVGPTPTAAELEREREAALAKAVGSSGIVLWNADGPLDEGDDGVVRTVHELLGVWALVHEY</sequence>
<feature type="compositionally biased region" description="Polar residues" evidence="1">
    <location>
        <begin position="511"/>
        <end position="526"/>
    </location>
</feature>
<feature type="compositionally biased region" description="Low complexity" evidence="1">
    <location>
        <begin position="266"/>
        <end position="286"/>
    </location>
</feature>
<feature type="compositionally biased region" description="Gly residues" evidence="1">
    <location>
        <begin position="755"/>
        <end position="770"/>
    </location>
</feature>
<evidence type="ECO:0000313" key="3">
    <source>
        <dbReference type="Proteomes" id="UP000077684"/>
    </source>
</evidence>
<dbReference type="Pfam" id="PF08615">
    <property type="entry name" value="RNase_H2_suC"/>
    <property type="match status" value="1"/>
</dbReference>
<dbReference type="AlphaFoldDB" id="A0A8X7T0Q3"/>
<feature type="region of interest" description="Disordered" evidence="1">
    <location>
        <begin position="97"/>
        <end position="360"/>
    </location>
</feature>
<evidence type="ECO:0000313" key="2">
    <source>
        <dbReference type="EMBL" id="KAE8255866.1"/>
    </source>
</evidence>
<gene>
    <name evidence="2" type="ORF">A4X06_0g226</name>
</gene>
<reference evidence="2" key="1">
    <citation type="submission" date="2016-04" db="EMBL/GenBank/DDBJ databases">
        <authorList>
            <person name="Nguyen H.D."/>
            <person name="Samba Siva P."/>
            <person name="Cullis J."/>
            <person name="Levesque C.A."/>
            <person name="Hambleton S."/>
        </authorList>
    </citation>
    <scope>NUCLEOTIDE SEQUENCE</scope>
    <source>
        <strain evidence="2">DAOMC 236426</strain>
    </source>
</reference>
<dbReference type="EMBL" id="LWDE02000010">
    <property type="protein sequence ID" value="KAE8255866.1"/>
    <property type="molecule type" value="Genomic_DNA"/>
</dbReference>
<feature type="compositionally biased region" description="Basic and acidic residues" evidence="1">
    <location>
        <begin position="113"/>
        <end position="163"/>
    </location>
</feature>
<dbReference type="GO" id="GO:0006401">
    <property type="term" value="P:RNA catabolic process"/>
    <property type="evidence" value="ECO:0007669"/>
    <property type="project" value="InterPro"/>
</dbReference>
<dbReference type="InterPro" id="IPR013924">
    <property type="entry name" value="RNase_H2_suC"/>
</dbReference>
<protein>
    <submittedName>
        <fullName evidence="2">Uncharacterized protein</fullName>
    </submittedName>
</protein>
<feature type="compositionally biased region" description="Low complexity" evidence="1">
    <location>
        <begin position="494"/>
        <end position="505"/>
    </location>
</feature>
<feature type="compositionally biased region" description="Acidic residues" evidence="1">
    <location>
        <begin position="824"/>
        <end position="844"/>
    </location>
</feature>
<feature type="compositionally biased region" description="Low complexity" evidence="1">
    <location>
        <begin position="1052"/>
        <end position="1079"/>
    </location>
</feature>
<dbReference type="Gene3D" id="2.40.128.680">
    <property type="match status" value="1"/>
</dbReference>
<dbReference type="PANTHER" id="PTHR47204">
    <property type="entry name" value="OS02G0168900 PROTEIN"/>
    <property type="match status" value="1"/>
</dbReference>
<feature type="compositionally biased region" description="Basic and acidic residues" evidence="1">
    <location>
        <begin position="643"/>
        <end position="661"/>
    </location>
</feature>
<feature type="compositionally biased region" description="Acidic residues" evidence="1">
    <location>
        <begin position="960"/>
        <end position="979"/>
    </location>
</feature>
<name>A0A8X7T0Q3_9BASI</name>
<dbReference type="CDD" id="cd09271">
    <property type="entry name" value="RNase_H2-C"/>
    <property type="match status" value="1"/>
</dbReference>
<dbReference type="Proteomes" id="UP000077684">
    <property type="component" value="Unassembled WGS sequence"/>
</dbReference>
<feature type="compositionally biased region" description="Basic and acidic residues" evidence="1">
    <location>
        <begin position="560"/>
        <end position="578"/>
    </location>
</feature>
<feature type="compositionally biased region" description="Basic and acidic residues" evidence="1">
    <location>
        <begin position="867"/>
        <end position="886"/>
    </location>
</feature>
<reference evidence="2" key="2">
    <citation type="journal article" date="2019" name="IMA Fungus">
        <title>Genome sequencing and comparison of five Tilletia species to identify candidate genes for the detection of regulated species infecting wheat.</title>
        <authorList>
            <person name="Nguyen H.D.T."/>
            <person name="Sultana T."/>
            <person name="Kesanakurti P."/>
            <person name="Hambleton S."/>
        </authorList>
    </citation>
    <scope>NUCLEOTIDE SEQUENCE</scope>
    <source>
        <strain evidence="2">DAOMC 236426</strain>
    </source>
</reference>
<evidence type="ECO:0000256" key="1">
    <source>
        <dbReference type="SAM" id="MobiDB-lite"/>
    </source>
</evidence>
<keyword evidence="3" id="KW-1185">Reference proteome</keyword>
<feature type="compositionally biased region" description="Acidic residues" evidence="1">
    <location>
        <begin position="317"/>
        <end position="328"/>
    </location>
</feature>
<comment type="caution">
    <text evidence="2">The sequence shown here is derived from an EMBL/GenBank/DDBJ whole genome shotgun (WGS) entry which is preliminary data.</text>
</comment>
<feature type="compositionally biased region" description="Low complexity" evidence="1">
    <location>
        <begin position="610"/>
        <end position="620"/>
    </location>
</feature>
<feature type="compositionally biased region" description="Acidic residues" evidence="1">
    <location>
        <begin position="191"/>
        <end position="208"/>
    </location>
</feature>
<accession>A0A8X7T0Q3</accession>
<feature type="compositionally biased region" description="Low complexity" evidence="1">
    <location>
        <begin position="771"/>
        <end position="784"/>
    </location>
</feature>
<proteinExistence type="predicted"/>